<dbReference type="GO" id="GO:0008840">
    <property type="term" value="F:4-hydroxy-tetrahydrodipicolinate synthase activity"/>
    <property type="evidence" value="ECO:0007669"/>
    <property type="project" value="UniProtKB-UniRule"/>
</dbReference>
<feature type="active site" description="Schiff-base intermediate with substrate" evidence="12 14">
    <location>
        <position position="161"/>
    </location>
</feature>
<dbReference type="PROSITE" id="PS00665">
    <property type="entry name" value="DHDPS_1"/>
    <property type="match status" value="1"/>
</dbReference>
<feature type="active site" description="Proton donor/acceptor" evidence="12 14">
    <location>
        <position position="133"/>
    </location>
</feature>
<sequence>MPSFSGIWVPLVTPFHQGEIDFPALRKLCVHLLKQGVDGVVVCGTTGESPMLTKDEQLQVLDTVLEIVPGSQVMMGLSGTHLPTVRAMQDAIQQRPIAGVLLPAPYYIRPSQAALSAWFTELANHSSVPIVLYNVPYRTGIHLELATLRELAAHPRIVAVKDCGGSWDLTLSLIADGQLDVLCGEDAQILATLSHGGTGAIAASSHLYTDEFVRLVKEVKSSDLAAARQTFFKLLPMIRLMFSAPNPAAIKYALSLSGMMHNELRAPLLPAPESVERAVRDHLNQHSR</sequence>
<dbReference type="HAMAP" id="MF_00418">
    <property type="entry name" value="DapA"/>
    <property type="match status" value="1"/>
</dbReference>
<dbReference type="InterPro" id="IPR020625">
    <property type="entry name" value="Schiff_base-form_aldolases_AS"/>
</dbReference>
<feature type="binding site" evidence="12 15">
    <location>
        <position position="201"/>
    </location>
    <ligand>
        <name>pyruvate</name>
        <dbReference type="ChEBI" id="CHEBI:15361"/>
    </ligand>
</feature>
<dbReference type="PIRSF" id="PIRSF001365">
    <property type="entry name" value="DHDPS"/>
    <property type="match status" value="1"/>
</dbReference>
<evidence type="ECO:0000313" key="16">
    <source>
        <dbReference type="EMBL" id="KFC80694.1"/>
    </source>
</evidence>
<comment type="catalytic activity">
    <reaction evidence="11 12">
        <text>L-aspartate 4-semialdehyde + pyruvate = (2S,4S)-4-hydroxy-2,3,4,5-tetrahydrodipicolinate + H2O + H(+)</text>
        <dbReference type="Rhea" id="RHEA:34171"/>
        <dbReference type="ChEBI" id="CHEBI:15361"/>
        <dbReference type="ChEBI" id="CHEBI:15377"/>
        <dbReference type="ChEBI" id="CHEBI:15378"/>
        <dbReference type="ChEBI" id="CHEBI:67139"/>
        <dbReference type="ChEBI" id="CHEBI:537519"/>
        <dbReference type="EC" id="4.3.3.7"/>
    </reaction>
</comment>
<comment type="caution">
    <text evidence="16">The sequence shown here is derived from an EMBL/GenBank/DDBJ whole genome shotgun (WGS) entry which is preliminary data.</text>
</comment>
<keyword evidence="6 12" id="KW-0028">Amino-acid biosynthesis</keyword>
<dbReference type="GO" id="GO:0019877">
    <property type="term" value="P:diaminopimelate biosynthetic process"/>
    <property type="evidence" value="ECO:0007669"/>
    <property type="project" value="UniProtKB-UniRule"/>
</dbReference>
<proteinExistence type="inferred from homology"/>
<dbReference type="PRINTS" id="PR00146">
    <property type="entry name" value="DHPICSNTHASE"/>
</dbReference>
<comment type="similarity">
    <text evidence="3 12 13">Belongs to the DapA family.</text>
</comment>
<keyword evidence="17" id="KW-1185">Reference proteome</keyword>
<dbReference type="CDD" id="cd00950">
    <property type="entry name" value="DHDPS"/>
    <property type="match status" value="1"/>
</dbReference>
<evidence type="ECO:0000313" key="17">
    <source>
        <dbReference type="Proteomes" id="UP000028640"/>
    </source>
</evidence>
<dbReference type="NCBIfam" id="TIGR00674">
    <property type="entry name" value="dapA"/>
    <property type="match status" value="1"/>
</dbReference>
<dbReference type="AlphaFoldDB" id="A0A085GAE9"/>
<evidence type="ECO:0000256" key="5">
    <source>
        <dbReference type="ARBA" id="ARBA00022490"/>
    </source>
</evidence>
<protein>
    <recommendedName>
        <fullName evidence="4 12">4-hydroxy-tetrahydrodipicolinate synthase</fullName>
        <shortName evidence="12">HTPA synthase</shortName>
        <ecNumber evidence="4 12">4.3.3.7</ecNumber>
    </recommendedName>
</protein>
<dbReference type="SMART" id="SM01130">
    <property type="entry name" value="DHDPS"/>
    <property type="match status" value="1"/>
</dbReference>
<dbReference type="eggNOG" id="COG0329">
    <property type="taxonomic scope" value="Bacteria"/>
</dbReference>
<dbReference type="GO" id="GO:0009089">
    <property type="term" value="P:lysine biosynthetic process via diaminopimelate"/>
    <property type="evidence" value="ECO:0007669"/>
    <property type="project" value="UniProtKB-UniRule"/>
</dbReference>
<comment type="caution">
    <text evidence="12">Was originally thought to be a dihydrodipicolinate synthase (DHDPS), catalyzing the condensation of (S)-aspartate-beta-semialdehyde [(S)-ASA] and pyruvate to dihydrodipicolinate (DHDP). However, it was shown in E.coli that the product of the enzymatic reaction is not dihydrodipicolinate but in fact (4S)-4-hydroxy-2,3,4,5-tetrahydro-(2S)-dipicolinic acid (HTPA), and that the consecutive dehydration reaction leading to DHDP is not spontaneous but catalyzed by DapB.</text>
</comment>
<dbReference type="InterPro" id="IPR020624">
    <property type="entry name" value="Schiff_base-form_aldolases_CS"/>
</dbReference>
<name>A0A085GAE9_EWIA3</name>
<organism evidence="16 17">
    <name type="scientific">Ewingella americana (strain ATCC 33852 / DSM 4580 / CCUG 14506 / JCM 5911 / LMG 7869 / NCTC 12157 / CDC 1468-78)</name>
    <dbReference type="NCBI Taxonomy" id="910964"/>
    <lineage>
        <taxon>Bacteria</taxon>
        <taxon>Pseudomonadati</taxon>
        <taxon>Pseudomonadota</taxon>
        <taxon>Gammaproteobacteria</taxon>
        <taxon>Enterobacterales</taxon>
        <taxon>Yersiniaceae</taxon>
        <taxon>Ewingella</taxon>
    </lineage>
</organism>
<dbReference type="Gene3D" id="3.20.20.70">
    <property type="entry name" value="Aldolase class I"/>
    <property type="match status" value="1"/>
</dbReference>
<comment type="subunit">
    <text evidence="12">Homotetramer; dimer of dimers.</text>
</comment>
<evidence type="ECO:0000256" key="7">
    <source>
        <dbReference type="ARBA" id="ARBA00022915"/>
    </source>
</evidence>
<keyword evidence="5 12" id="KW-0963">Cytoplasm</keyword>
<evidence type="ECO:0000256" key="15">
    <source>
        <dbReference type="PIRSR" id="PIRSR001365-2"/>
    </source>
</evidence>
<dbReference type="PANTHER" id="PTHR12128:SF66">
    <property type="entry name" value="4-HYDROXY-2-OXOGLUTARATE ALDOLASE, MITOCHONDRIAL"/>
    <property type="match status" value="1"/>
</dbReference>
<accession>A0A085GAE9</accession>
<dbReference type="Proteomes" id="UP000028640">
    <property type="component" value="Unassembled WGS sequence"/>
</dbReference>
<evidence type="ECO:0000256" key="6">
    <source>
        <dbReference type="ARBA" id="ARBA00022605"/>
    </source>
</evidence>
<evidence type="ECO:0000256" key="8">
    <source>
        <dbReference type="ARBA" id="ARBA00023154"/>
    </source>
</evidence>
<dbReference type="GeneID" id="78380354"/>
<dbReference type="InterPro" id="IPR005263">
    <property type="entry name" value="DapA"/>
</dbReference>
<dbReference type="STRING" id="910964.GEAM_2014"/>
<dbReference type="InterPro" id="IPR002220">
    <property type="entry name" value="DapA-like"/>
</dbReference>
<evidence type="ECO:0000256" key="4">
    <source>
        <dbReference type="ARBA" id="ARBA00012086"/>
    </source>
</evidence>
<feature type="binding site" evidence="12 15">
    <location>
        <position position="46"/>
    </location>
    <ligand>
        <name>pyruvate</name>
        <dbReference type="ChEBI" id="CHEBI:15361"/>
    </ligand>
</feature>
<evidence type="ECO:0000256" key="12">
    <source>
        <dbReference type="HAMAP-Rule" id="MF_00418"/>
    </source>
</evidence>
<gene>
    <name evidence="12" type="primary">dapA</name>
    <name evidence="16" type="ORF">GEAM_2014</name>
</gene>
<evidence type="ECO:0000256" key="2">
    <source>
        <dbReference type="ARBA" id="ARBA00005120"/>
    </source>
</evidence>
<evidence type="ECO:0000256" key="11">
    <source>
        <dbReference type="ARBA" id="ARBA00047836"/>
    </source>
</evidence>
<dbReference type="InterPro" id="IPR013785">
    <property type="entry name" value="Aldolase_TIM"/>
</dbReference>
<dbReference type="EMBL" id="JMPJ01000053">
    <property type="protein sequence ID" value="KFC80694.1"/>
    <property type="molecule type" value="Genomic_DNA"/>
</dbReference>
<evidence type="ECO:0000256" key="13">
    <source>
        <dbReference type="PIRNR" id="PIRNR001365"/>
    </source>
</evidence>
<keyword evidence="7 12" id="KW-0220">Diaminopimelate biosynthesis</keyword>
<feature type="site" description="Part of a proton relay during catalysis" evidence="12">
    <location>
        <position position="45"/>
    </location>
</feature>
<keyword evidence="10 12" id="KW-0704">Schiff base</keyword>
<dbReference type="EC" id="4.3.3.7" evidence="4 12"/>
<comment type="pathway">
    <text evidence="2 12">Amino-acid biosynthesis; L-lysine biosynthesis via DAP pathway; (S)-tetrahydrodipicolinate from L-aspartate: step 3/4.</text>
</comment>
<dbReference type="PROSITE" id="PS00666">
    <property type="entry name" value="DHDPS_2"/>
    <property type="match status" value="1"/>
</dbReference>
<evidence type="ECO:0000256" key="3">
    <source>
        <dbReference type="ARBA" id="ARBA00007592"/>
    </source>
</evidence>
<dbReference type="RefSeq" id="WP_034791096.1">
    <property type="nucleotide sequence ID" value="NZ_JMPJ01000053.1"/>
</dbReference>
<comment type="subcellular location">
    <subcellularLocation>
        <location evidence="12">Cytoplasm</location>
    </subcellularLocation>
</comment>
<evidence type="ECO:0000256" key="14">
    <source>
        <dbReference type="PIRSR" id="PIRSR001365-1"/>
    </source>
</evidence>
<feature type="site" description="Part of a proton relay during catalysis" evidence="12">
    <location>
        <position position="107"/>
    </location>
</feature>
<evidence type="ECO:0000256" key="10">
    <source>
        <dbReference type="ARBA" id="ARBA00023270"/>
    </source>
</evidence>
<dbReference type="PANTHER" id="PTHR12128">
    <property type="entry name" value="DIHYDRODIPICOLINATE SYNTHASE"/>
    <property type="match status" value="1"/>
</dbReference>
<keyword evidence="9 12" id="KW-0456">Lyase</keyword>
<evidence type="ECO:0000256" key="1">
    <source>
        <dbReference type="ARBA" id="ARBA00003294"/>
    </source>
</evidence>
<keyword evidence="8 12" id="KW-0457">Lysine biosynthesis</keyword>
<dbReference type="OrthoDB" id="9782828at2"/>
<dbReference type="UniPathway" id="UPA00034">
    <property type="reaction ID" value="UER00017"/>
</dbReference>
<reference evidence="16 17" key="1">
    <citation type="submission" date="2014-05" db="EMBL/GenBank/DDBJ databases">
        <title>ATOL: Assembling a taxonomically balanced genome-scale reconstruction of the evolutionary history of the Enterobacteriaceae.</title>
        <authorList>
            <person name="Plunkett G.III."/>
            <person name="Neeno-Eckwall E.C."/>
            <person name="Glasner J.D."/>
            <person name="Perna N.T."/>
        </authorList>
    </citation>
    <scope>NUCLEOTIDE SEQUENCE [LARGE SCALE GENOMIC DNA]</scope>
    <source>
        <strain evidence="16 17">ATCC 33852</strain>
    </source>
</reference>
<dbReference type="Pfam" id="PF00701">
    <property type="entry name" value="DHDPS"/>
    <property type="match status" value="1"/>
</dbReference>
<comment type="function">
    <text evidence="1 12">Catalyzes the condensation of (S)-aspartate-beta-semialdehyde [(S)-ASA] and pyruvate to 4-hydroxy-tetrahydrodipicolinate (HTPA).</text>
</comment>
<dbReference type="SUPFAM" id="SSF51569">
    <property type="entry name" value="Aldolase"/>
    <property type="match status" value="1"/>
</dbReference>
<evidence type="ECO:0000256" key="9">
    <source>
        <dbReference type="ARBA" id="ARBA00023239"/>
    </source>
</evidence>
<dbReference type="GO" id="GO:0005737">
    <property type="term" value="C:cytoplasm"/>
    <property type="evidence" value="ECO:0007669"/>
    <property type="project" value="UniProtKB-SubCell"/>
</dbReference>